<comment type="subcellular location">
    <subcellularLocation>
        <location evidence="1">Nucleus</location>
    </subcellularLocation>
</comment>
<keyword evidence="2" id="KW-0805">Transcription regulation</keyword>
<dbReference type="GO" id="GO:0006355">
    <property type="term" value="P:regulation of DNA-templated transcription"/>
    <property type="evidence" value="ECO:0007669"/>
    <property type="project" value="InterPro"/>
</dbReference>
<evidence type="ECO:0000256" key="5">
    <source>
        <dbReference type="ARBA" id="ARBA00023242"/>
    </source>
</evidence>
<name>A0AAV8U0S9_9ROSI</name>
<proteinExistence type="predicted"/>
<accession>A0AAV8U0S9</accession>
<dbReference type="EMBL" id="JAIWQS010000002">
    <property type="protein sequence ID" value="KAJ8772825.1"/>
    <property type="molecule type" value="Genomic_DNA"/>
</dbReference>
<reference evidence="7 8" key="1">
    <citation type="submission" date="2021-09" db="EMBL/GenBank/DDBJ databases">
        <title>Genomic insights and catalytic innovation underlie evolution of tropane alkaloids biosynthesis.</title>
        <authorList>
            <person name="Wang Y.-J."/>
            <person name="Tian T."/>
            <person name="Huang J.-P."/>
            <person name="Huang S.-X."/>
        </authorList>
    </citation>
    <scope>NUCLEOTIDE SEQUENCE [LARGE SCALE GENOMIC DNA]</scope>
    <source>
        <strain evidence="7">KIB-2018</strain>
        <tissue evidence="7">Leaf</tissue>
    </source>
</reference>
<evidence type="ECO:0000256" key="4">
    <source>
        <dbReference type="ARBA" id="ARBA00023163"/>
    </source>
</evidence>
<dbReference type="InterPro" id="IPR003441">
    <property type="entry name" value="NAC-dom"/>
</dbReference>
<evidence type="ECO:0000313" key="8">
    <source>
        <dbReference type="Proteomes" id="UP001159364"/>
    </source>
</evidence>
<evidence type="ECO:0000259" key="6">
    <source>
        <dbReference type="PROSITE" id="PS51005"/>
    </source>
</evidence>
<evidence type="ECO:0000313" key="7">
    <source>
        <dbReference type="EMBL" id="KAJ8772825.1"/>
    </source>
</evidence>
<dbReference type="PROSITE" id="PS51005">
    <property type="entry name" value="NAC"/>
    <property type="match status" value="1"/>
</dbReference>
<protein>
    <recommendedName>
        <fullName evidence="6">NAC domain-containing protein</fullName>
    </recommendedName>
</protein>
<dbReference type="Pfam" id="PF02365">
    <property type="entry name" value="NAM"/>
    <property type="match status" value="1"/>
</dbReference>
<evidence type="ECO:0000256" key="1">
    <source>
        <dbReference type="ARBA" id="ARBA00004123"/>
    </source>
</evidence>
<sequence length="272" mass="29854">MALSLPPGCGFYPSEEQLLCYYLTHKNRRAVGDAASGSDDFNACDFIKEVDLYSYQPSELPENACFGYSCGGMKKHWYCYTKVSAAEASGRSTKGGFWKMRDKGVQVVDSAVNSVIGNKSEFVFYLGNPGKSAIRTNWVLFEYALVGQACFVVCRVFDKSHCGSDESSLDTPRDIGVQHDGFLSPDSVEAIMIPDCSVDISEDPPSLTADLNDQITTNSIPVGDVQHPSGCQSVELDSEFSLIDRSMLEAGHDQLLLSIMKEDFIELDDLID</sequence>
<comment type="caution">
    <text evidence="7">The sequence shown here is derived from an EMBL/GenBank/DDBJ whole genome shotgun (WGS) entry which is preliminary data.</text>
</comment>
<dbReference type="GO" id="GO:0005634">
    <property type="term" value="C:nucleus"/>
    <property type="evidence" value="ECO:0007669"/>
    <property type="project" value="UniProtKB-SubCell"/>
</dbReference>
<dbReference type="GO" id="GO:0003677">
    <property type="term" value="F:DNA binding"/>
    <property type="evidence" value="ECO:0007669"/>
    <property type="project" value="UniProtKB-KW"/>
</dbReference>
<dbReference type="InterPro" id="IPR036093">
    <property type="entry name" value="NAC_dom_sf"/>
</dbReference>
<keyword evidence="5" id="KW-0539">Nucleus</keyword>
<dbReference type="PANTHER" id="PTHR31989">
    <property type="entry name" value="NAC DOMAIN-CONTAINING PROTEIN 82-RELATED"/>
    <property type="match status" value="1"/>
</dbReference>
<dbReference type="AlphaFoldDB" id="A0AAV8U0S9"/>
<dbReference type="SUPFAM" id="SSF101941">
    <property type="entry name" value="NAC domain"/>
    <property type="match status" value="1"/>
</dbReference>
<evidence type="ECO:0000256" key="3">
    <source>
        <dbReference type="ARBA" id="ARBA00023125"/>
    </source>
</evidence>
<keyword evidence="3" id="KW-0238">DNA-binding</keyword>
<keyword evidence="8" id="KW-1185">Reference proteome</keyword>
<feature type="domain" description="NAC" evidence="6">
    <location>
        <begin position="5"/>
        <end position="159"/>
    </location>
</feature>
<keyword evidence="4" id="KW-0804">Transcription</keyword>
<evidence type="ECO:0000256" key="2">
    <source>
        <dbReference type="ARBA" id="ARBA00023015"/>
    </source>
</evidence>
<dbReference type="Gene3D" id="2.170.150.80">
    <property type="entry name" value="NAC domain"/>
    <property type="match status" value="1"/>
</dbReference>
<gene>
    <name evidence="7" type="ORF">K2173_028002</name>
</gene>
<organism evidence="7 8">
    <name type="scientific">Erythroxylum novogranatense</name>
    <dbReference type="NCBI Taxonomy" id="1862640"/>
    <lineage>
        <taxon>Eukaryota</taxon>
        <taxon>Viridiplantae</taxon>
        <taxon>Streptophyta</taxon>
        <taxon>Embryophyta</taxon>
        <taxon>Tracheophyta</taxon>
        <taxon>Spermatophyta</taxon>
        <taxon>Magnoliopsida</taxon>
        <taxon>eudicotyledons</taxon>
        <taxon>Gunneridae</taxon>
        <taxon>Pentapetalae</taxon>
        <taxon>rosids</taxon>
        <taxon>fabids</taxon>
        <taxon>Malpighiales</taxon>
        <taxon>Erythroxylaceae</taxon>
        <taxon>Erythroxylum</taxon>
    </lineage>
</organism>
<dbReference type="Proteomes" id="UP001159364">
    <property type="component" value="Linkage Group LG02"/>
</dbReference>